<evidence type="ECO:0000313" key="2">
    <source>
        <dbReference type="EMBL" id="KAJ1526857.1"/>
    </source>
</evidence>
<feature type="compositionally biased region" description="Low complexity" evidence="1">
    <location>
        <begin position="98"/>
        <end position="107"/>
    </location>
</feature>
<organism evidence="2 3">
    <name type="scientific">Megalurothrips usitatus</name>
    <name type="common">bean blossom thrips</name>
    <dbReference type="NCBI Taxonomy" id="439358"/>
    <lineage>
        <taxon>Eukaryota</taxon>
        <taxon>Metazoa</taxon>
        <taxon>Ecdysozoa</taxon>
        <taxon>Arthropoda</taxon>
        <taxon>Hexapoda</taxon>
        <taxon>Insecta</taxon>
        <taxon>Pterygota</taxon>
        <taxon>Neoptera</taxon>
        <taxon>Paraneoptera</taxon>
        <taxon>Thysanoptera</taxon>
        <taxon>Terebrantia</taxon>
        <taxon>Thripoidea</taxon>
        <taxon>Thripidae</taxon>
        <taxon>Megalurothrips</taxon>
    </lineage>
</organism>
<evidence type="ECO:0000256" key="1">
    <source>
        <dbReference type="SAM" id="MobiDB-lite"/>
    </source>
</evidence>
<accession>A0AAV7XM43</accession>
<feature type="region of interest" description="Disordered" evidence="1">
    <location>
        <begin position="1"/>
        <end position="110"/>
    </location>
</feature>
<feature type="compositionally biased region" description="Basic residues" evidence="1">
    <location>
        <begin position="153"/>
        <end position="168"/>
    </location>
</feature>
<dbReference type="Proteomes" id="UP001075354">
    <property type="component" value="Chromosome 6"/>
</dbReference>
<name>A0AAV7XM43_9NEOP</name>
<proteinExistence type="predicted"/>
<feature type="compositionally biased region" description="Low complexity" evidence="1">
    <location>
        <begin position="17"/>
        <end position="29"/>
    </location>
</feature>
<sequence length="176" mass="18907">MALPQLLLPRPGGGRAAGRPARAQRAPQPGGRGRGEPRPRRPLSARGRQHAPPALGRGAGRGRDALGLPVRVRPGHLPDELGRDERGAEHLHADGRAGQRAAALRQRGPCRAEVVRGGGRARRPPGHAAIRVQPNHLALHQHGVGADDPPGLRLRRLQRGQRRPHQAHRVQLQGGR</sequence>
<feature type="compositionally biased region" description="Low complexity" evidence="1">
    <location>
        <begin position="1"/>
        <end position="10"/>
    </location>
</feature>
<gene>
    <name evidence="2" type="ORF">ONE63_008415</name>
</gene>
<dbReference type="AlphaFoldDB" id="A0AAV7XM43"/>
<evidence type="ECO:0000313" key="3">
    <source>
        <dbReference type="Proteomes" id="UP001075354"/>
    </source>
</evidence>
<comment type="caution">
    <text evidence="2">The sequence shown here is derived from an EMBL/GenBank/DDBJ whole genome shotgun (WGS) entry which is preliminary data.</text>
</comment>
<feature type="region of interest" description="Disordered" evidence="1">
    <location>
        <begin position="136"/>
        <end position="176"/>
    </location>
</feature>
<reference evidence="2" key="1">
    <citation type="submission" date="2022-12" db="EMBL/GenBank/DDBJ databases">
        <title>Chromosome-level genome assembly of the bean flower thrips Megalurothrips usitatus.</title>
        <authorList>
            <person name="Ma L."/>
            <person name="Liu Q."/>
            <person name="Li H."/>
            <person name="Cai W."/>
        </authorList>
    </citation>
    <scope>NUCLEOTIDE SEQUENCE</scope>
    <source>
        <strain evidence="2">Cailab_2022a</strain>
    </source>
</reference>
<protein>
    <submittedName>
        <fullName evidence="2">Uncharacterized protein</fullName>
    </submittedName>
</protein>
<dbReference type="EMBL" id="JAPTSV010000006">
    <property type="protein sequence ID" value="KAJ1526857.1"/>
    <property type="molecule type" value="Genomic_DNA"/>
</dbReference>
<feature type="compositionally biased region" description="Basic and acidic residues" evidence="1">
    <location>
        <begin position="76"/>
        <end position="97"/>
    </location>
</feature>
<feature type="compositionally biased region" description="Basic residues" evidence="1">
    <location>
        <begin position="40"/>
        <end position="49"/>
    </location>
</feature>
<keyword evidence="3" id="KW-1185">Reference proteome</keyword>